<reference evidence="3 4" key="1">
    <citation type="journal article" date="2015" name="Int. J. Syst. Evol. Microbiol.">
        <title>Carboxylicivirga linearis sp. nov., isolated from a sea cucumber culture pond.</title>
        <authorList>
            <person name="Wang F.Q."/>
            <person name="Zhou Y.X."/>
            <person name="Lin X.Z."/>
            <person name="Chen G.J."/>
            <person name="Du Z.J."/>
        </authorList>
    </citation>
    <scope>NUCLEOTIDE SEQUENCE [LARGE SCALE GENOMIC DNA]</scope>
    <source>
        <strain evidence="3 4">FB218</strain>
    </source>
</reference>
<gene>
    <name evidence="3" type="ORF">KEM10_12515</name>
</gene>
<sequence length="291" mass="34075">MRVFVIIAVHNRKEQTLKCLKLLSEQTFKNLEIVLVDDGSSDGTEEIVKDLYPQIHIIKGDGNWWWARSMNEGFKYALNNKADILITLNNDVLFNSSLIDNLVQLHSHQPDAILGCLNTVLKEKEYIFFSGIKAIKWWKAKEEKYHQPFSSYQSDLNGLHLTYCLNGRGTLIPANVFKSVGFFDEVRFPQYAADYDFTLRARKKGISVMISWDIKIQSILESTGQGRTFIRQSWKKFLQSFTNRYSATSWRMWLNYYYKHAGWMIISGLPFQFIKLGYSFFKKRKQMEGIR</sequence>
<evidence type="ECO:0000259" key="2">
    <source>
        <dbReference type="Pfam" id="PF00535"/>
    </source>
</evidence>
<dbReference type="Proteomes" id="UP000708576">
    <property type="component" value="Unassembled WGS sequence"/>
</dbReference>
<protein>
    <submittedName>
        <fullName evidence="3">Glycosyltransferase family 2 protein</fullName>
    </submittedName>
</protein>
<evidence type="ECO:0000313" key="3">
    <source>
        <dbReference type="EMBL" id="MBS2099107.1"/>
    </source>
</evidence>
<dbReference type="Gene3D" id="3.90.550.10">
    <property type="entry name" value="Spore Coat Polysaccharide Biosynthesis Protein SpsA, Chain A"/>
    <property type="match status" value="1"/>
</dbReference>
<dbReference type="PANTHER" id="PTHR43179">
    <property type="entry name" value="RHAMNOSYLTRANSFERASE WBBL"/>
    <property type="match status" value="1"/>
</dbReference>
<dbReference type="InterPro" id="IPR001173">
    <property type="entry name" value="Glyco_trans_2-like"/>
</dbReference>
<dbReference type="EMBL" id="JAGUCO010000008">
    <property type="protein sequence ID" value="MBS2099107.1"/>
    <property type="molecule type" value="Genomic_DNA"/>
</dbReference>
<dbReference type="Pfam" id="PF00535">
    <property type="entry name" value="Glycos_transf_2"/>
    <property type="match status" value="1"/>
</dbReference>
<comment type="caution">
    <text evidence="3">The sequence shown here is derived from an EMBL/GenBank/DDBJ whole genome shotgun (WGS) entry which is preliminary data.</text>
</comment>
<dbReference type="PANTHER" id="PTHR43179:SF7">
    <property type="entry name" value="RHAMNOSYLTRANSFERASE WBBL"/>
    <property type="match status" value="1"/>
</dbReference>
<keyword evidence="1" id="KW-1133">Transmembrane helix</keyword>
<evidence type="ECO:0000256" key="1">
    <source>
        <dbReference type="SAM" id="Phobius"/>
    </source>
</evidence>
<dbReference type="RefSeq" id="WP_212216350.1">
    <property type="nucleotide sequence ID" value="NZ_JAGUCO010000008.1"/>
</dbReference>
<dbReference type="SUPFAM" id="SSF53448">
    <property type="entry name" value="Nucleotide-diphospho-sugar transferases"/>
    <property type="match status" value="1"/>
</dbReference>
<feature type="domain" description="Glycosyltransferase 2-like" evidence="2">
    <location>
        <begin position="5"/>
        <end position="118"/>
    </location>
</feature>
<keyword evidence="1" id="KW-0472">Membrane</keyword>
<keyword evidence="4" id="KW-1185">Reference proteome</keyword>
<dbReference type="InterPro" id="IPR029044">
    <property type="entry name" value="Nucleotide-diphossugar_trans"/>
</dbReference>
<feature type="transmembrane region" description="Helical" evidence="1">
    <location>
        <begin position="261"/>
        <end position="281"/>
    </location>
</feature>
<name>A0ABS5JW31_9BACT</name>
<evidence type="ECO:0000313" key="4">
    <source>
        <dbReference type="Proteomes" id="UP000708576"/>
    </source>
</evidence>
<accession>A0ABS5JW31</accession>
<keyword evidence="1" id="KW-0812">Transmembrane</keyword>
<proteinExistence type="predicted"/>
<organism evidence="3 4">
    <name type="scientific">Carboxylicivirga linearis</name>
    <dbReference type="NCBI Taxonomy" id="1628157"/>
    <lineage>
        <taxon>Bacteria</taxon>
        <taxon>Pseudomonadati</taxon>
        <taxon>Bacteroidota</taxon>
        <taxon>Bacteroidia</taxon>
        <taxon>Marinilabiliales</taxon>
        <taxon>Marinilabiliaceae</taxon>
        <taxon>Carboxylicivirga</taxon>
    </lineage>
</organism>